<protein>
    <submittedName>
        <fullName evidence="1">Uncharacterized protein</fullName>
    </submittedName>
</protein>
<sequence length="323" mass="37944">MKVTIPIRGSDFEEEYVSFDLFVDEIPTLSDNPNLILLIDDYKKTQENGKGYIEKITFQVIREENEIGKYAELINKAFPRFETEYILEYLILNIQLYDDESSFEYSQSLINDILNRLCFLINLSYSTNVDFLPGVIYSYNEEFIDKTKMIGSDIMFAYAHAKKINWPCIRNLKLIDTINWFNKFAIHPNDKSTNNAHRAINAFSYLFDDLNIEKSDHLFWVMLGIEALLAKGINGISNQIREKSAIILGKPTEYTRQLNKLYDYRSRLIHGDTNINPAFHFDYHSFKEAHYDYLAFGTSILIALIRELIYKQKTEFEFELKLK</sequence>
<name>A0A4R6H0Q4_9BACT</name>
<evidence type="ECO:0000313" key="2">
    <source>
        <dbReference type="Proteomes" id="UP000294848"/>
    </source>
</evidence>
<dbReference type="AlphaFoldDB" id="A0A4R6H0Q4"/>
<dbReference type="EMBL" id="SNWI01000005">
    <property type="protein sequence ID" value="TDO01248.1"/>
    <property type="molecule type" value="Genomic_DNA"/>
</dbReference>
<reference evidence="1 2" key="1">
    <citation type="submission" date="2019-03" db="EMBL/GenBank/DDBJ databases">
        <title>Freshwater and sediment microbial communities from various areas in North America, analyzing microbe dynamics in response to fracking.</title>
        <authorList>
            <person name="Lamendella R."/>
        </authorList>
    </citation>
    <scope>NUCLEOTIDE SEQUENCE [LARGE SCALE GENOMIC DNA]</scope>
    <source>
        <strain evidence="1 2">114D</strain>
    </source>
</reference>
<comment type="caution">
    <text evidence="1">The sequence shown here is derived from an EMBL/GenBank/DDBJ whole genome shotgun (WGS) entry which is preliminary data.</text>
</comment>
<dbReference type="RefSeq" id="WP_133465163.1">
    <property type="nucleotide sequence ID" value="NZ_SNWI01000005.1"/>
</dbReference>
<accession>A0A4R6H0Q4</accession>
<dbReference type="Proteomes" id="UP000294848">
    <property type="component" value="Unassembled WGS sequence"/>
</dbReference>
<gene>
    <name evidence="1" type="ORF">DET52_105103</name>
</gene>
<evidence type="ECO:0000313" key="1">
    <source>
        <dbReference type="EMBL" id="TDO01248.1"/>
    </source>
</evidence>
<organism evidence="1 2">
    <name type="scientific">Sunxiuqinia elliptica</name>
    <dbReference type="NCBI Taxonomy" id="655355"/>
    <lineage>
        <taxon>Bacteria</taxon>
        <taxon>Pseudomonadati</taxon>
        <taxon>Bacteroidota</taxon>
        <taxon>Bacteroidia</taxon>
        <taxon>Marinilabiliales</taxon>
        <taxon>Prolixibacteraceae</taxon>
        <taxon>Sunxiuqinia</taxon>
    </lineage>
</organism>
<proteinExistence type="predicted"/>
<dbReference type="OrthoDB" id="2850018at2"/>